<evidence type="ECO:0000313" key="9">
    <source>
        <dbReference type="EMBL" id="KAL0952057.1"/>
    </source>
</evidence>
<accession>A0ABR3J8Y9</accession>
<dbReference type="Proteomes" id="UP001556367">
    <property type="component" value="Unassembled WGS sequence"/>
</dbReference>
<keyword evidence="10" id="KW-1185">Reference proteome</keyword>
<dbReference type="InterPro" id="IPR007867">
    <property type="entry name" value="GMC_OxRtase_C"/>
</dbReference>
<dbReference type="EMBL" id="JASNQZ010000011">
    <property type="protein sequence ID" value="KAL0952057.1"/>
    <property type="molecule type" value="Genomic_DNA"/>
</dbReference>
<feature type="domain" description="Glucose-methanol-choline oxidoreductase N-terminal" evidence="8">
    <location>
        <begin position="325"/>
        <end position="339"/>
    </location>
</feature>
<organism evidence="9 10">
    <name type="scientific">Hohenbuehelia grisea</name>
    <dbReference type="NCBI Taxonomy" id="104357"/>
    <lineage>
        <taxon>Eukaryota</taxon>
        <taxon>Fungi</taxon>
        <taxon>Dikarya</taxon>
        <taxon>Basidiomycota</taxon>
        <taxon>Agaricomycotina</taxon>
        <taxon>Agaricomycetes</taxon>
        <taxon>Agaricomycetidae</taxon>
        <taxon>Agaricales</taxon>
        <taxon>Pleurotineae</taxon>
        <taxon>Pleurotaceae</taxon>
        <taxon>Hohenbuehelia</taxon>
    </lineage>
</organism>
<dbReference type="PIRSF" id="PIRSF000137">
    <property type="entry name" value="Alcohol_oxidase"/>
    <property type="match status" value="1"/>
</dbReference>
<sequence>MWPLEVLSLTLLGLASSGSCLPHHYTRALTPRGIITNNGDIADKYDFVIVGGGQAGLVLASRLTEDASTTVLVIEAGDSGDAIRSDLDTPAFAYYKSKLGSSYDYGYKTVAQSKLNNRAISWPRGKLLGGSSAINGMYLVRPSQVEVDAWSGLIAEDDSSAASAWSWSSLHEAMQKSEVFTPPSDEIKNLGGIRYDASKYGTSGPLHHSYPGHTFSQYADWHTTFENLGVPANGDAFSGNNWGVYIAQSTINPQNWTRSYSRSAYIDPLPPRSNLAILVNATVTRLVFADGSSGNLTATGVEFATDRDATKRTVSVGKEVILAGGAIGSPQVLMLSGIGPKDVLESAGVKVLSELPGVGQHLQDHLSTGVNFKTNVETAGGIFSEGSSLAKTPEFLSFVNSATAYVNLSTLLGGDDAAAAYRKTVADAMESSTSLVPSQNQEVLAGYKAISDVVANKLLPSSIGQAEFLLSMHAAGQIGVQAALQHPLSHGRLYINSASAFDAPTIDPNYLAHSADLTIMREGLKMARKIAQTAPLNKAVGDEISPGPSVQTDAEWDEWLVNQISTEFHCSSTCSMLPRNKGGVVNAKLQVYGTANVRVADSSIFPFTFSAHLMAPTYGVAEQAASIIRGFYNAAPPSNSNSSPSGSSSSSQPNQTNQPKNAAVSGHVASWTSWTLLSSFLLALLAL</sequence>
<dbReference type="SUPFAM" id="SSF51905">
    <property type="entry name" value="FAD/NAD(P)-binding domain"/>
    <property type="match status" value="1"/>
</dbReference>
<evidence type="ECO:0000256" key="7">
    <source>
        <dbReference type="SAM" id="SignalP"/>
    </source>
</evidence>
<keyword evidence="3" id="KW-0285">Flavoprotein</keyword>
<comment type="caution">
    <text evidence="9">The sequence shown here is derived from an EMBL/GenBank/DDBJ whole genome shotgun (WGS) entry which is preliminary data.</text>
</comment>
<dbReference type="Pfam" id="PF00732">
    <property type="entry name" value="GMC_oxred_N"/>
    <property type="match status" value="1"/>
</dbReference>
<proteinExistence type="inferred from homology"/>
<gene>
    <name evidence="9" type="ORF">HGRIS_008695</name>
</gene>
<dbReference type="InterPro" id="IPR036188">
    <property type="entry name" value="FAD/NAD-bd_sf"/>
</dbReference>
<dbReference type="InterPro" id="IPR012132">
    <property type="entry name" value="GMC_OxRdtase"/>
</dbReference>
<dbReference type="Gene3D" id="3.30.560.10">
    <property type="entry name" value="Glucose Oxidase, domain 3"/>
    <property type="match status" value="1"/>
</dbReference>
<evidence type="ECO:0000256" key="1">
    <source>
        <dbReference type="ARBA" id="ARBA00001974"/>
    </source>
</evidence>
<keyword evidence="7" id="KW-0732">Signal</keyword>
<feature type="signal peptide" evidence="7">
    <location>
        <begin position="1"/>
        <end position="20"/>
    </location>
</feature>
<keyword evidence="4" id="KW-0274">FAD</keyword>
<dbReference type="PANTHER" id="PTHR11552:SF218">
    <property type="entry name" value="GLUCOSE-METHANOL-CHOLINE OXIDOREDUCTASE N-TERMINAL DOMAIN-CONTAINING PROTEIN"/>
    <property type="match status" value="1"/>
</dbReference>
<evidence type="ECO:0000256" key="6">
    <source>
        <dbReference type="SAM" id="MobiDB-lite"/>
    </source>
</evidence>
<feature type="compositionally biased region" description="Low complexity" evidence="6">
    <location>
        <begin position="638"/>
        <end position="661"/>
    </location>
</feature>
<evidence type="ECO:0000313" key="10">
    <source>
        <dbReference type="Proteomes" id="UP001556367"/>
    </source>
</evidence>
<evidence type="ECO:0000259" key="8">
    <source>
        <dbReference type="PROSITE" id="PS00624"/>
    </source>
</evidence>
<feature type="chain" id="PRO_5046539933" description="Glucose-methanol-choline oxidoreductase N-terminal domain-containing protein" evidence="7">
    <location>
        <begin position="21"/>
        <end position="687"/>
    </location>
</feature>
<evidence type="ECO:0000256" key="4">
    <source>
        <dbReference type="ARBA" id="ARBA00022827"/>
    </source>
</evidence>
<evidence type="ECO:0000256" key="3">
    <source>
        <dbReference type="ARBA" id="ARBA00022630"/>
    </source>
</evidence>
<dbReference type="SUPFAM" id="SSF54373">
    <property type="entry name" value="FAD-linked reductases, C-terminal domain"/>
    <property type="match status" value="1"/>
</dbReference>
<comment type="similarity">
    <text evidence="2">Belongs to the GMC oxidoreductase family.</text>
</comment>
<name>A0ABR3J8Y9_9AGAR</name>
<dbReference type="Gene3D" id="3.50.50.60">
    <property type="entry name" value="FAD/NAD(P)-binding domain"/>
    <property type="match status" value="1"/>
</dbReference>
<dbReference type="InterPro" id="IPR027424">
    <property type="entry name" value="Glucose_Oxidase_domain_2"/>
</dbReference>
<dbReference type="Gene3D" id="4.10.450.10">
    <property type="entry name" value="Glucose Oxidase, domain 2"/>
    <property type="match status" value="1"/>
</dbReference>
<evidence type="ECO:0000256" key="5">
    <source>
        <dbReference type="ARBA" id="ARBA00023002"/>
    </source>
</evidence>
<reference evidence="10" key="1">
    <citation type="submission" date="2024-06" db="EMBL/GenBank/DDBJ databases">
        <title>Multi-omics analyses provide insights into the biosynthesis of the anticancer antibiotic pleurotin in Hohenbuehelia grisea.</title>
        <authorList>
            <person name="Weaver J.A."/>
            <person name="Alberti F."/>
        </authorList>
    </citation>
    <scope>NUCLEOTIDE SEQUENCE [LARGE SCALE GENOMIC DNA]</scope>
    <source>
        <strain evidence="10">T-177</strain>
    </source>
</reference>
<dbReference type="InterPro" id="IPR000172">
    <property type="entry name" value="GMC_OxRdtase_N"/>
</dbReference>
<dbReference type="PANTHER" id="PTHR11552">
    <property type="entry name" value="GLUCOSE-METHANOL-CHOLINE GMC OXIDOREDUCTASE"/>
    <property type="match status" value="1"/>
</dbReference>
<protein>
    <recommendedName>
        <fullName evidence="8">Glucose-methanol-choline oxidoreductase N-terminal domain-containing protein</fullName>
    </recommendedName>
</protein>
<comment type="cofactor">
    <cofactor evidence="1">
        <name>FAD</name>
        <dbReference type="ChEBI" id="CHEBI:57692"/>
    </cofactor>
</comment>
<feature type="region of interest" description="Disordered" evidence="6">
    <location>
        <begin position="638"/>
        <end position="662"/>
    </location>
</feature>
<keyword evidence="5" id="KW-0560">Oxidoreductase</keyword>
<evidence type="ECO:0000256" key="2">
    <source>
        <dbReference type="ARBA" id="ARBA00010790"/>
    </source>
</evidence>
<dbReference type="PROSITE" id="PS00624">
    <property type="entry name" value="GMC_OXRED_2"/>
    <property type="match status" value="1"/>
</dbReference>
<dbReference type="Pfam" id="PF05199">
    <property type="entry name" value="GMC_oxred_C"/>
    <property type="match status" value="1"/>
</dbReference>